<gene>
    <name evidence="2" type="ORF">ABXR19_16905</name>
</gene>
<name>A0ABV2TPM2_9RHOO</name>
<dbReference type="EMBL" id="JBEWZI010000023">
    <property type="protein sequence ID" value="MET7015874.1"/>
    <property type="molecule type" value="Genomic_DNA"/>
</dbReference>
<organism evidence="2 3">
    <name type="scientific">Uliginosibacterium flavum</name>
    <dbReference type="NCBI Taxonomy" id="1396831"/>
    <lineage>
        <taxon>Bacteria</taxon>
        <taxon>Pseudomonadati</taxon>
        <taxon>Pseudomonadota</taxon>
        <taxon>Betaproteobacteria</taxon>
        <taxon>Rhodocyclales</taxon>
        <taxon>Zoogloeaceae</taxon>
        <taxon>Uliginosibacterium</taxon>
    </lineage>
</organism>
<evidence type="ECO:0000313" key="2">
    <source>
        <dbReference type="EMBL" id="MET7015874.1"/>
    </source>
</evidence>
<feature type="compositionally biased region" description="Basic and acidic residues" evidence="1">
    <location>
        <begin position="48"/>
        <end position="58"/>
    </location>
</feature>
<comment type="caution">
    <text evidence="2">The sequence shown here is derived from an EMBL/GenBank/DDBJ whole genome shotgun (WGS) entry which is preliminary data.</text>
</comment>
<evidence type="ECO:0000313" key="3">
    <source>
        <dbReference type="Proteomes" id="UP001549691"/>
    </source>
</evidence>
<keyword evidence="3" id="KW-1185">Reference proteome</keyword>
<feature type="compositionally biased region" description="Polar residues" evidence="1">
    <location>
        <begin position="60"/>
        <end position="70"/>
    </location>
</feature>
<feature type="region of interest" description="Disordered" evidence="1">
    <location>
        <begin position="44"/>
        <end position="70"/>
    </location>
</feature>
<sequence length="70" mass="8193">MPFLRFLFLSFSFFLILKKKEEERPKGQQNEAVEEMTKTVEEVEETVEEMKEAVDGENRAQPQIAPSTEK</sequence>
<dbReference type="Proteomes" id="UP001549691">
    <property type="component" value="Unassembled WGS sequence"/>
</dbReference>
<protein>
    <submittedName>
        <fullName evidence="2">Uncharacterized protein</fullName>
    </submittedName>
</protein>
<dbReference type="RefSeq" id="WP_354602332.1">
    <property type="nucleotide sequence ID" value="NZ_JBEWZI010000023.1"/>
</dbReference>
<reference evidence="2 3" key="1">
    <citation type="submission" date="2024-07" db="EMBL/GenBank/DDBJ databases">
        <title>Uliginosibacterium flavum JJ3220;KACC:17644.</title>
        <authorList>
            <person name="Kim M.K."/>
        </authorList>
    </citation>
    <scope>NUCLEOTIDE SEQUENCE [LARGE SCALE GENOMIC DNA]</scope>
    <source>
        <strain evidence="2 3">KACC:17644</strain>
    </source>
</reference>
<evidence type="ECO:0000256" key="1">
    <source>
        <dbReference type="SAM" id="MobiDB-lite"/>
    </source>
</evidence>
<proteinExistence type="predicted"/>
<accession>A0ABV2TPM2</accession>